<keyword evidence="1" id="KW-0812">Transmembrane</keyword>
<feature type="transmembrane region" description="Helical" evidence="1">
    <location>
        <begin position="59"/>
        <end position="85"/>
    </location>
</feature>
<sequence length="112" mass="12177">MFIDTYFGVVAPGTFLYSAFKALSKPGVSSKRWKVPPSPVEIFPKSCINSLLSFNSLSVIALIFSVTFSLTVFSLITLATILLIVSSLSSFVPIIFSIVVSSFILPLIFSMN</sequence>
<reference evidence="2" key="1">
    <citation type="journal article" date="2018" name="Aquaculture">
        <title>Complete genome sequence of a white spot syndrome virus associated with a disease incursion in Australia.</title>
        <authorList>
            <person name="Oakey J."/>
            <person name="Smith C.S."/>
        </authorList>
    </citation>
    <scope>NUCLEOTIDE SEQUENCE [LARGE SCALE GENOMIC DNA]</scope>
    <source>
        <strain evidence="2">WSSV-AU</strain>
    </source>
</reference>
<keyword evidence="1" id="KW-1133">Transmembrane helix</keyword>
<evidence type="ECO:0000256" key="1">
    <source>
        <dbReference type="SAM" id="Phobius"/>
    </source>
</evidence>
<dbReference type="Proteomes" id="UP000267516">
    <property type="component" value="Segment"/>
</dbReference>
<feature type="transmembrane region" description="Helical" evidence="1">
    <location>
        <begin position="91"/>
        <end position="109"/>
    </location>
</feature>
<name>A0A2D3I5D6_9VIRU</name>
<keyword evidence="1" id="KW-0472">Membrane</keyword>
<organism evidence="2">
    <name type="scientific">White spot syndrome virus</name>
    <dbReference type="NCBI Taxonomy" id="342409"/>
    <lineage>
        <taxon>Viruses</taxon>
        <taxon>Viruses incertae sedis</taxon>
        <taxon>Naldaviricetes</taxon>
        <taxon>Nimaviridae</taxon>
        <taxon>Whispovirus</taxon>
    </lineage>
</organism>
<protein>
    <submittedName>
        <fullName evidence="2">ORF1205</fullName>
    </submittedName>
</protein>
<accession>A0A2D3I5D6</accession>
<dbReference type="EMBL" id="MF768985">
    <property type="protein sequence ID" value="ATU83593.1"/>
    <property type="molecule type" value="Genomic_DNA"/>
</dbReference>
<proteinExistence type="predicted"/>
<evidence type="ECO:0000313" key="2">
    <source>
        <dbReference type="EMBL" id="ATU83593.1"/>
    </source>
</evidence>